<organism evidence="1 2">
    <name type="scientific">Tegillarca granosa</name>
    <name type="common">Malaysian cockle</name>
    <name type="synonym">Anadara granosa</name>
    <dbReference type="NCBI Taxonomy" id="220873"/>
    <lineage>
        <taxon>Eukaryota</taxon>
        <taxon>Metazoa</taxon>
        <taxon>Spiralia</taxon>
        <taxon>Lophotrochozoa</taxon>
        <taxon>Mollusca</taxon>
        <taxon>Bivalvia</taxon>
        <taxon>Autobranchia</taxon>
        <taxon>Pteriomorphia</taxon>
        <taxon>Arcoida</taxon>
        <taxon>Arcoidea</taxon>
        <taxon>Arcidae</taxon>
        <taxon>Tegillarca</taxon>
    </lineage>
</organism>
<proteinExistence type="predicted"/>
<gene>
    <name evidence="1" type="ORF">KUTeg_023558</name>
</gene>
<dbReference type="Proteomes" id="UP001217089">
    <property type="component" value="Unassembled WGS sequence"/>
</dbReference>
<reference evidence="1 2" key="1">
    <citation type="submission" date="2022-12" db="EMBL/GenBank/DDBJ databases">
        <title>Chromosome-level genome of Tegillarca granosa.</title>
        <authorList>
            <person name="Kim J."/>
        </authorList>
    </citation>
    <scope>NUCLEOTIDE SEQUENCE [LARGE SCALE GENOMIC DNA]</scope>
    <source>
        <strain evidence="1">Teg-2019</strain>
        <tissue evidence="1">Adductor muscle</tissue>
    </source>
</reference>
<evidence type="ECO:0000313" key="1">
    <source>
        <dbReference type="EMBL" id="KAJ8299498.1"/>
    </source>
</evidence>
<protein>
    <submittedName>
        <fullName evidence="1">Uncharacterized protein</fullName>
    </submittedName>
</protein>
<sequence length="129" mass="15157">MMIPRYMMVVWLGALEQSPINQVVFQITIKQFDHTVDYCKMVVHLVKKEENVYLVAMVPEPMKCSVTDFHHGAMSTLPYLLSMTAVTGLEEKNLKCKEKMFGEVKSKRWYKYKVVYDIEKILQNLLKFT</sequence>
<name>A0ABQ9E204_TEGGR</name>
<keyword evidence="2" id="KW-1185">Reference proteome</keyword>
<accession>A0ABQ9E204</accession>
<dbReference type="EMBL" id="JARBDR010000921">
    <property type="protein sequence ID" value="KAJ8299498.1"/>
    <property type="molecule type" value="Genomic_DNA"/>
</dbReference>
<evidence type="ECO:0000313" key="2">
    <source>
        <dbReference type="Proteomes" id="UP001217089"/>
    </source>
</evidence>
<comment type="caution">
    <text evidence="1">The sequence shown here is derived from an EMBL/GenBank/DDBJ whole genome shotgun (WGS) entry which is preliminary data.</text>
</comment>